<dbReference type="KEGG" id="cazo:G3A45_10105"/>
<dbReference type="PROSITE" id="PS51099">
    <property type="entry name" value="PTS_EIIB_TYPE_2"/>
    <property type="match status" value="1"/>
</dbReference>
<dbReference type="SUPFAM" id="SSF55804">
    <property type="entry name" value="Phoshotransferase/anion transport protein"/>
    <property type="match status" value="1"/>
</dbReference>
<dbReference type="InterPro" id="IPR036388">
    <property type="entry name" value="WH-like_DNA-bd_sf"/>
</dbReference>
<dbReference type="Pfam" id="PF00874">
    <property type="entry name" value="PRD"/>
    <property type="match status" value="2"/>
</dbReference>
<dbReference type="SUPFAM" id="SSF52794">
    <property type="entry name" value="PTS system IIB component-like"/>
    <property type="match status" value="1"/>
</dbReference>
<dbReference type="InterPro" id="IPR013011">
    <property type="entry name" value="PTS_EIIB_2"/>
</dbReference>
<dbReference type="Pfam" id="PF00359">
    <property type="entry name" value="PTS_EIIA_2"/>
    <property type="match status" value="1"/>
</dbReference>
<dbReference type="InterPro" id="IPR002178">
    <property type="entry name" value="PTS_EIIA_type-2_dom"/>
</dbReference>
<evidence type="ECO:0000313" key="8">
    <source>
        <dbReference type="EMBL" id="QIB27610.1"/>
    </source>
</evidence>
<organism evidence="8 9">
    <name type="scientific">Caloranaerobacter azorensis</name>
    <dbReference type="NCBI Taxonomy" id="116090"/>
    <lineage>
        <taxon>Bacteria</taxon>
        <taxon>Bacillati</taxon>
        <taxon>Bacillota</taxon>
        <taxon>Tissierellia</taxon>
        <taxon>Tissierellales</taxon>
        <taxon>Thermohalobacteraceae</taxon>
        <taxon>Caloranaerobacter</taxon>
    </lineage>
</organism>
<dbReference type="Proteomes" id="UP000464452">
    <property type="component" value="Chromosome"/>
</dbReference>
<dbReference type="InterPro" id="IPR036095">
    <property type="entry name" value="PTS_EIIB-like_sf"/>
</dbReference>
<dbReference type="InterPro" id="IPR050661">
    <property type="entry name" value="BglG_antiterminators"/>
</dbReference>
<evidence type="ECO:0000259" key="5">
    <source>
        <dbReference type="PROSITE" id="PS51094"/>
    </source>
</evidence>
<evidence type="ECO:0000313" key="9">
    <source>
        <dbReference type="Proteomes" id="UP000464452"/>
    </source>
</evidence>
<keyword evidence="4" id="KW-0804">Transcription</keyword>
<evidence type="ECO:0000256" key="1">
    <source>
        <dbReference type="ARBA" id="ARBA00022679"/>
    </source>
</evidence>
<feature type="domain" description="PTS EIIA type-2" evidence="5">
    <location>
        <begin position="519"/>
        <end position="660"/>
    </location>
</feature>
<dbReference type="GO" id="GO:0006355">
    <property type="term" value="P:regulation of DNA-templated transcription"/>
    <property type="evidence" value="ECO:0007669"/>
    <property type="project" value="InterPro"/>
</dbReference>
<dbReference type="RefSeq" id="WP_163235422.1">
    <property type="nucleotide sequence ID" value="NZ_CP048617.1"/>
</dbReference>
<dbReference type="InterPro" id="IPR011608">
    <property type="entry name" value="PRD"/>
</dbReference>
<dbReference type="InterPro" id="IPR036634">
    <property type="entry name" value="PRD_sf"/>
</dbReference>
<dbReference type="GO" id="GO:0009401">
    <property type="term" value="P:phosphoenolpyruvate-dependent sugar phosphotransferase system"/>
    <property type="evidence" value="ECO:0007669"/>
    <property type="project" value="InterPro"/>
</dbReference>
<feature type="domain" description="PRD" evidence="7">
    <location>
        <begin position="298"/>
        <end position="405"/>
    </location>
</feature>
<evidence type="ECO:0000256" key="3">
    <source>
        <dbReference type="ARBA" id="ARBA00023015"/>
    </source>
</evidence>
<dbReference type="CDD" id="cd00211">
    <property type="entry name" value="PTS_IIA_fru"/>
    <property type="match status" value="1"/>
</dbReference>
<dbReference type="InterPro" id="IPR016152">
    <property type="entry name" value="PTrfase/Anion_transptr"/>
</dbReference>
<sequence>MLLLTKRQRDIISLLIEKEKYITVKEMALHFQVSSRTIRYDLDYIESWLKEKGFHLRRKPRKGIMIIGLEDEQNRQIIYKEISKFEQKVFSIEERRYFIILYLLLASKSITLQDLSDKLFVSKNTIINDIEYIENILRINKIQLDRKTRFGIQIRGDEEIIRKVFVKLLQNGLNNKYLNDEKLLNLLGEFQIKEFLKIINDMEKGMQISYCDTAKDELLINILVAFKRIILQRWVIYDEKIIEKYVSKQEYKLLVKLLKPLENKYCIQLKESEIVYLTKLFLGAKIWRTLNANFSKDELDFEVISITESLVQDIEQFLGLNLKEDIEFINSLRLHLKVAIHRLRNNLEINNPLTEQIKYRNPFIYEISRKIMNKYEKLIGCSIPDDEIAFIAMYIGAAFERNKQSGFMPNVLVVCGSGLATSNLLITRLKIMLPEIKIVGPVALNQVKQILDKVNIDFIISTIKFKLEEKDVIVVNPLLEHEDLSRLKTMIFKNTTRKQLMYLSNQSNEASKKKIKLKDFLDENAVKLNVECDNWIEAIKIASGLLIRRGDITEKYLQAMIKVVENLGPYMVIIPQIALVHAAPENGVNRECISLITLKKVVDFGNKTKEPVKIVVIFGTNKTNEHTEVLIKLIRILENQENVEKIKSATHYQDIMNLSN</sequence>
<dbReference type="InterPro" id="IPR036390">
    <property type="entry name" value="WH_DNA-bd_sf"/>
</dbReference>
<dbReference type="Gene3D" id="1.10.1790.10">
    <property type="entry name" value="PRD domain"/>
    <property type="match status" value="2"/>
</dbReference>
<reference evidence="8 9" key="1">
    <citation type="submission" date="2020-02" db="EMBL/GenBank/DDBJ databases">
        <title>Thermophilic hydrogen producing bacteria, Caloranaerobacter azorensis.</title>
        <authorList>
            <person name="Baek K."/>
        </authorList>
    </citation>
    <scope>NUCLEOTIDE SEQUENCE [LARGE SCALE GENOMIC DNA]</scope>
    <source>
        <strain evidence="8 9">T3-1</strain>
    </source>
</reference>
<proteinExistence type="predicted"/>
<dbReference type="InterPro" id="IPR013196">
    <property type="entry name" value="HTH_11"/>
</dbReference>
<dbReference type="Pfam" id="PF08279">
    <property type="entry name" value="HTH_11"/>
    <property type="match status" value="2"/>
</dbReference>
<dbReference type="AlphaFoldDB" id="A0A6P1YE56"/>
<dbReference type="SUPFAM" id="SSF46785">
    <property type="entry name" value="Winged helix' DNA-binding domain"/>
    <property type="match status" value="2"/>
</dbReference>
<accession>A0A6P1YE56</accession>
<dbReference type="Gene3D" id="3.40.930.10">
    <property type="entry name" value="Mannitol-specific EII, Chain A"/>
    <property type="match status" value="1"/>
</dbReference>
<feature type="domain" description="PRD" evidence="7">
    <location>
        <begin position="186"/>
        <end position="291"/>
    </location>
</feature>
<evidence type="ECO:0000259" key="7">
    <source>
        <dbReference type="PROSITE" id="PS51372"/>
    </source>
</evidence>
<keyword evidence="1" id="KW-0808">Transferase</keyword>
<name>A0A6P1YE56_9FIRM</name>
<dbReference type="CDD" id="cd05568">
    <property type="entry name" value="PTS_IIB_bgl_like"/>
    <property type="match status" value="1"/>
</dbReference>
<keyword evidence="2" id="KW-0677">Repeat</keyword>
<gene>
    <name evidence="8" type="ORF">G3A45_10105</name>
</gene>
<protein>
    <submittedName>
        <fullName evidence="8">BglG family transcription antiterminator</fullName>
    </submittedName>
</protein>
<keyword evidence="3" id="KW-0805">Transcription regulation</keyword>
<feature type="domain" description="PTS EIIB type-2" evidence="6">
    <location>
        <begin position="409"/>
        <end position="499"/>
    </location>
</feature>
<dbReference type="PROSITE" id="PS51372">
    <property type="entry name" value="PRD_2"/>
    <property type="match status" value="2"/>
</dbReference>
<dbReference type="Gene3D" id="1.10.10.10">
    <property type="entry name" value="Winged helix-like DNA-binding domain superfamily/Winged helix DNA-binding domain"/>
    <property type="match status" value="2"/>
</dbReference>
<dbReference type="SUPFAM" id="SSF63520">
    <property type="entry name" value="PTS-regulatory domain, PRD"/>
    <property type="match status" value="2"/>
</dbReference>
<dbReference type="PANTHER" id="PTHR30185:SF18">
    <property type="entry name" value="TRANSCRIPTIONAL REGULATOR MTLR"/>
    <property type="match status" value="1"/>
</dbReference>
<dbReference type="Gene3D" id="3.40.50.2300">
    <property type="match status" value="1"/>
</dbReference>
<dbReference type="GO" id="GO:0008982">
    <property type="term" value="F:protein-N(PI)-phosphohistidine-sugar phosphotransferase activity"/>
    <property type="evidence" value="ECO:0007669"/>
    <property type="project" value="InterPro"/>
</dbReference>
<dbReference type="PROSITE" id="PS51094">
    <property type="entry name" value="PTS_EIIA_TYPE_2"/>
    <property type="match status" value="1"/>
</dbReference>
<evidence type="ECO:0000259" key="6">
    <source>
        <dbReference type="PROSITE" id="PS51099"/>
    </source>
</evidence>
<evidence type="ECO:0000256" key="2">
    <source>
        <dbReference type="ARBA" id="ARBA00022737"/>
    </source>
</evidence>
<dbReference type="PANTHER" id="PTHR30185">
    <property type="entry name" value="CRYPTIC BETA-GLUCOSIDE BGL OPERON ANTITERMINATOR"/>
    <property type="match status" value="1"/>
</dbReference>
<dbReference type="EMBL" id="CP048617">
    <property type="protein sequence ID" value="QIB27610.1"/>
    <property type="molecule type" value="Genomic_DNA"/>
</dbReference>
<evidence type="ECO:0000256" key="4">
    <source>
        <dbReference type="ARBA" id="ARBA00023163"/>
    </source>
</evidence>